<feature type="DNA-binding region" description="H-T-H motif" evidence="4">
    <location>
        <begin position="68"/>
        <end position="87"/>
    </location>
</feature>
<dbReference type="InterPro" id="IPR050109">
    <property type="entry name" value="HTH-type_TetR-like_transc_reg"/>
</dbReference>
<dbReference type="AlphaFoldDB" id="A0A401Z515"/>
<sequence length="247" mass="25817">MDGAAAASGAGRVGRDGSGGRGGTGGPAGRGARVGRPSLTERRKADTRTEVSRAAVRLFASRGFDETTVEEIADAAGMALRTFYRYFRSKEETVAPVLSAGMADWVERLAAWDPGAGLLAAMQLSYRAALRHAREVDGVDDAQLRVMLRVADGHPALRAVWLAVHHDCEERLRPVIAARAGLPVDDADVWLTAGAVNVAVRVAMSRWAAGDGDAHEAAEQVATALARVATGGLLASLGTRAPEPDNG</sequence>
<dbReference type="EMBL" id="BIFH01000054">
    <property type="protein sequence ID" value="GCE01939.1"/>
    <property type="molecule type" value="Genomic_DNA"/>
</dbReference>
<evidence type="ECO:0000256" key="3">
    <source>
        <dbReference type="ARBA" id="ARBA00023163"/>
    </source>
</evidence>
<keyword evidence="2 4" id="KW-0238">DNA-binding</keyword>
<evidence type="ECO:0000313" key="8">
    <source>
        <dbReference type="Proteomes" id="UP000286931"/>
    </source>
</evidence>
<dbReference type="SUPFAM" id="SSF46689">
    <property type="entry name" value="Homeodomain-like"/>
    <property type="match status" value="1"/>
</dbReference>
<dbReference type="InterPro" id="IPR001647">
    <property type="entry name" value="HTH_TetR"/>
</dbReference>
<feature type="compositionally biased region" description="Low complexity" evidence="5">
    <location>
        <begin position="1"/>
        <end position="10"/>
    </location>
</feature>
<dbReference type="PRINTS" id="PR00455">
    <property type="entry name" value="HTHTETR"/>
</dbReference>
<dbReference type="GO" id="GO:0000976">
    <property type="term" value="F:transcription cis-regulatory region binding"/>
    <property type="evidence" value="ECO:0007669"/>
    <property type="project" value="TreeGrafter"/>
</dbReference>
<keyword evidence="3" id="KW-0804">Transcription</keyword>
<evidence type="ECO:0000256" key="2">
    <source>
        <dbReference type="ARBA" id="ARBA00023125"/>
    </source>
</evidence>
<dbReference type="InterPro" id="IPR041347">
    <property type="entry name" value="MftR_C"/>
</dbReference>
<evidence type="ECO:0000256" key="5">
    <source>
        <dbReference type="SAM" id="MobiDB-lite"/>
    </source>
</evidence>
<feature type="compositionally biased region" description="Gly residues" evidence="5">
    <location>
        <begin position="16"/>
        <end position="29"/>
    </location>
</feature>
<dbReference type="PANTHER" id="PTHR30055:SF238">
    <property type="entry name" value="MYCOFACTOCIN BIOSYNTHESIS TRANSCRIPTIONAL REGULATOR MFTR-RELATED"/>
    <property type="match status" value="1"/>
</dbReference>
<dbReference type="Proteomes" id="UP000286931">
    <property type="component" value="Unassembled WGS sequence"/>
</dbReference>
<dbReference type="PROSITE" id="PS50977">
    <property type="entry name" value="HTH_TETR_2"/>
    <property type="match status" value="1"/>
</dbReference>
<evidence type="ECO:0000256" key="4">
    <source>
        <dbReference type="PROSITE-ProRule" id="PRU00335"/>
    </source>
</evidence>
<dbReference type="GO" id="GO:0003700">
    <property type="term" value="F:DNA-binding transcription factor activity"/>
    <property type="evidence" value="ECO:0007669"/>
    <property type="project" value="TreeGrafter"/>
</dbReference>
<feature type="domain" description="HTH tetR-type" evidence="6">
    <location>
        <begin position="45"/>
        <end position="105"/>
    </location>
</feature>
<keyword evidence="1" id="KW-0805">Transcription regulation</keyword>
<dbReference type="Gene3D" id="1.10.357.10">
    <property type="entry name" value="Tetracycline Repressor, domain 2"/>
    <property type="match status" value="1"/>
</dbReference>
<evidence type="ECO:0000313" key="7">
    <source>
        <dbReference type="EMBL" id="GCE01939.1"/>
    </source>
</evidence>
<name>A0A401Z515_9ACTN</name>
<dbReference type="PANTHER" id="PTHR30055">
    <property type="entry name" value="HTH-TYPE TRANSCRIPTIONAL REGULATOR RUTR"/>
    <property type="match status" value="1"/>
</dbReference>
<protein>
    <submittedName>
        <fullName evidence="7">TetR family transcriptional regulator</fullName>
    </submittedName>
</protein>
<proteinExistence type="predicted"/>
<feature type="region of interest" description="Disordered" evidence="5">
    <location>
        <begin position="1"/>
        <end position="48"/>
    </location>
</feature>
<organism evidence="7 8">
    <name type="scientific">Embleya hyalina</name>
    <dbReference type="NCBI Taxonomy" id="516124"/>
    <lineage>
        <taxon>Bacteria</taxon>
        <taxon>Bacillati</taxon>
        <taxon>Actinomycetota</taxon>
        <taxon>Actinomycetes</taxon>
        <taxon>Kitasatosporales</taxon>
        <taxon>Streptomycetaceae</taxon>
        <taxon>Embleya</taxon>
    </lineage>
</organism>
<evidence type="ECO:0000256" key="1">
    <source>
        <dbReference type="ARBA" id="ARBA00023015"/>
    </source>
</evidence>
<dbReference type="Pfam" id="PF00440">
    <property type="entry name" value="TetR_N"/>
    <property type="match status" value="1"/>
</dbReference>
<keyword evidence="8" id="KW-1185">Reference proteome</keyword>
<gene>
    <name evidence="7" type="ORF">EHYA_09714</name>
</gene>
<reference evidence="7 8" key="1">
    <citation type="submission" date="2018-12" db="EMBL/GenBank/DDBJ databases">
        <title>Draft genome sequence of Embleya hyalina NBRC 13850T.</title>
        <authorList>
            <person name="Komaki H."/>
            <person name="Hosoyama A."/>
            <person name="Kimura A."/>
            <person name="Ichikawa N."/>
            <person name="Tamura T."/>
        </authorList>
    </citation>
    <scope>NUCLEOTIDE SEQUENCE [LARGE SCALE GENOMIC DNA]</scope>
    <source>
        <strain evidence="7 8">NBRC 13850</strain>
    </source>
</reference>
<comment type="caution">
    <text evidence="7">The sequence shown here is derived from an EMBL/GenBank/DDBJ whole genome shotgun (WGS) entry which is preliminary data.</text>
</comment>
<dbReference type="Pfam" id="PF17754">
    <property type="entry name" value="TetR_C_14"/>
    <property type="match status" value="1"/>
</dbReference>
<feature type="compositionally biased region" description="Basic and acidic residues" evidence="5">
    <location>
        <begin position="39"/>
        <end position="48"/>
    </location>
</feature>
<dbReference type="InterPro" id="IPR009057">
    <property type="entry name" value="Homeodomain-like_sf"/>
</dbReference>
<accession>A0A401Z515</accession>
<evidence type="ECO:0000259" key="6">
    <source>
        <dbReference type="PROSITE" id="PS50977"/>
    </source>
</evidence>